<dbReference type="InterPro" id="IPR039425">
    <property type="entry name" value="RNA_pol_sigma-70-like"/>
</dbReference>
<dbReference type="SUPFAM" id="SSF88946">
    <property type="entry name" value="Sigma2 domain of RNA polymerase sigma factors"/>
    <property type="match status" value="1"/>
</dbReference>
<dbReference type="Gene3D" id="1.10.1740.10">
    <property type="match status" value="1"/>
</dbReference>
<dbReference type="GO" id="GO:0006352">
    <property type="term" value="P:DNA-templated transcription initiation"/>
    <property type="evidence" value="ECO:0007669"/>
    <property type="project" value="InterPro"/>
</dbReference>
<comment type="caution">
    <text evidence="7">The sequence shown here is derived from an EMBL/GenBank/DDBJ whole genome shotgun (WGS) entry which is preliminary data.</text>
</comment>
<evidence type="ECO:0000313" key="8">
    <source>
        <dbReference type="Proteomes" id="UP000245880"/>
    </source>
</evidence>
<accession>A0A316AJQ9</accession>
<evidence type="ECO:0000256" key="2">
    <source>
        <dbReference type="ARBA" id="ARBA00023015"/>
    </source>
</evidence>
<dbReference type="PANTHER" id="PTHR43133">
    <property type="entry name" value="RNA POLYMERASE ECF-TYPE SIGMA FACTO"/>
    <property type="match status" value="1"/>
</dbReference>
<dbReference type="Pfam" id="PF04542">
    <property type="entry name" value="Sigma70_r2"/>
    <property type="match status" value="1"/>
</dbReference>
<sequence>MNTAHIWQQYHSELYSFVLQKVKHPDTAQDILQTSFIKIHQKIGQLKDPEKLKSWIFQIVRNEVYDHFKTRQPDIITDNVPTPSNDDVVPICCLDRFINQLPELYQAPMQLVYQEGKSQAEAAQIIDISLANLKARIRRAKAILIDQFTVCCKFEMNKDGKLIGEPDCAICDR</sequence>
<reference evidence="7 8" key="1">
    <citation type="submission" date="2018-03" db="EMBL/GenBank/DDBJ databases">
        <title>Genomic Encyclopedia of Archaeal and Bacterial Type Strains, Phase II (KMG-II): from individual species to whole genera.</title>
        <authorList>
            <person name="Goeker M."/>
        </authorList>
    </citation>
    <scope>NUCLEOTIDE SEQUENCE [LARGE SCALE GENOMIC DNA]</scope>
    <source>
        <strain evidence="7 8">DSM 100346</strain>
    </source>
</reference>
<feature type="domain" description="RNA polymerase sigma factor 70 region 4 type 2" evidence="6">
    <location>
        <begin position="93"/>
        <end position="142"/>
    </location>
</feature>
<dbReference type="InterPro" id="IPR014284">
    <property type="entry name" value="RNA_pol_sigma-70_dom"/>
</dbReference>
<dbReference type="PANTHER" id="PTHR43133:SF62">
    <property type="entry name" value="RNA POLYMERASE SIGMA FACTOR SIGZ"/>
    <property type="match status" value="1"/>
</dbReference>
<keyword evidence="3" id="KW-0731">Sigma factor</keyword>
<dbReference type="GO" id="GO:0016987">
    <property type="term" value="F:sigma factor activity"/>
    <property type="evidence" value="ECO:0007669"/>
    <property type="project" value="UniProtKB-KW"/>
</dbReference>
<dbReference type="OrthoDB" id="9798255at2"/>
<dbReference type="Gene3D" id="1.10.10.10">
    <property type="entry name" value="Winged helix-like DNA-binding domain superfamily/Winged helix DNA-binding domain"/>
    <property type="match status" value="1"/>
</dbReference>
<dbReference type="SUPFAM" id="SSF88659">
    <property type="entry name" value="Sigma3 and sigma4 domains of RNA polymerase sigma factors"/>
    <property type="match status" value="1"/>
</dbReference>
<evidence type="ECO:0000256" key="4">
    <source>
        <dbReference type="ARBA" id="ARBA00023163"/>
    </source>
</evidence>
<name>A0A316AJQ9_9BACT</name>
<dbReference type="EMBL" id="QGDT01000005">
    <property type="protein sequence ID" value="PWJ58065.1"/>
    <property type="molecule type" value="Genomic_DNA"/>
</dbReference>
<dbReference type="InterPro" id="IPR013324">
    <property type="entry name" value="RNA_pol_sigma_r3/r4-like"/>
</dbReference>
<dbReference type="InterPro" id="IPR007627">
    <property type="entry name" value="RNA_pol_sigma70_r2"/>
</dbReference>
<gene>
    <name evidence="7" type="ORF">CLV98_105247</name>
</gene>
<keyword evidence="4" id="KW-0804">Transcription</keyword>
<feature type="domain" description="RNA polymerase sigma-70 region 2" evidence="5">
    <location>
        <begin position="7"/>
        <end position="72"/>
    </location>
</feature>
<dbReference type="Pfam" id="PF08281">
    <property type="entry name" value="Sigma70_r4_2"/>
    <property type="match status" value="1"/>
</dbReference>
<dbReference type="Proteomes" id="UP000245880">
    <property type="component" value="Unassembled WGS sequence"/>
</dbReference>
<dbReference type="InterPro" id="IPR036388">
    <property type="entry name" value="WH-like_DNA-bd_sf"/>
</dbReference>
<comment type="similarity">
    <text evidence="1">Belongs to the sigma-70 factor family. ECF subfamily.</text>
</comment>
<evidence type="ECO:0000256" key="1">
    <source>
        <dbReference type="ARBA" id="ARBA00010641"/>
    </source>
</evidence>
<dbReference type="AlphaFoldDB" id="A0A316AJQ9"/>
<protein>
    <submittedName>
        <fullName evidence="7">RNA polymerase sigma-70 factor (ECF subfamily)</fullName>
    </submittedName>
</protein>
<dbReference type="GO" id="GO:0003677">
    <property type="term" value="F:DNA binding"/>
    <property type="evidence" value="ECO:0007669"/>
    <property type="project" value="InterPro"/>
</dbReference>
<evidence type="ECO:0000259" key="6">
    <source>
        <dbReference type="Pfam" id="PF08281"/>
    </source>
</evidence>
<evidence type="ECO:0000259" key="5">
    <source>
        <dbReference type="Pfam" id="PF04542"/>
    </source>
</evidence>
<evidence type="ECO:0000256" key="3">
    <source>
        <dbReference type="ARBA" id="ARBA00023082"/>
    </source>
</evidence>
<proteinExistence type="inferred from homology"/>
<evidence type="ECO:0000313" key="7">
    <source>
        <dbReference type="EMBL" id="PWJ58065.1"/>
    </source>
</evidence>
<dbReference type="InterPro" id="IPR013325">
    <property type="entry name" value="RNA_pol_sigma_r2"/>
</dbReference>
<organism evidence="7 8">
    <name type="scientific">Dyadobacter jejuensis</name>
    <dbReference type="NCBI Taxonomy" id="1082580"/>
    <lineage>
        <taxon>Bacteria</taxon>
        <taxon>Pseudomonadati</taxon>
        <taxon>Bacteroidota</taxon>
        <taxon>Cytophagia</taxon>
        <taxon>Cytophagales</taxon>
        <taxon>Spirosomataceae</taxon>
        <taxon>Dyadobacter</taxon>
    </lineage>
</organism>
<dbReference type="InterPro" id="IPR013249">
    <property type="entry name" value="RNA_pol_sigma70_r4_t2"/>
</dbReference>
<keyword evidence="8" id="KW-1185">Reference proteome</keyword>
<keyword evidence="2" id="KW-0805">Transcription regulation</keyword>
<dbReference type="NCBIfam" id="TIGR02937">
    <property type="entry name" value="sigma70-ECF"/>
    <property type="match status" value="1"/>
</dbReference>
<dbReference type="RefSeq" id="WP_109674650.1">
    <property type="nucleotide sequence ID" value="NZ_QGDT01000005.1"/>
</dbReference>